<reference evidence="2 3" key="1">
    <citation type="journal article" date="2016" name="Mol. Biol. Evol.">
        <title>Comparative Genomics of Early-Diverging Mushroom-Forming Fungi Provides Insights into the Origins of Lignocellulose Decay Capabilities.</title>
        <authorList>
            <person name="Nagy L.G."/>
            <person name="Riley R."/>
            <person name="Tritt A."/>
            <person name="Adam C."/>
            <person name="Daum C."/>
            <person name="Floudas D."/>
            <person name="Sun H."/>
            <person name="Yadav J.S."/>
            <person name="Pangilinan J."/>
            <person name="Larsson K.H."/>
            <person name="Matsuura K."/>
            <person name="Barry K."/>
            <person name="Labutti K."/>
            <person name="Kuo R."/>
            <person name="Ohm R.A."/>
            <person name="Bhattacharya S.S."/>
            <person name="Shirouzu T."/>
            <person name="Yoshinaga Y."/>
            <person name="Martin F.M."/>
            <person name="Grigoriev I.V."/>
            <person name="Hibbett D.S."/>
        </authorList>
    </citation>
    <scope>NUCLEOTIDE SEQUENCE [LARGE SCALE GENOMIC DNA]</scope>
    <source>
        <strain evidence="2 3">HHB14362 ss-1</strain>
    </source>
</reference>
<sequence>MSFLSSLENDISNLPDDAARATGDGVGAVEGIPQDLRNDYDGAKQDVEGIPCDVDRGVDDAANDVGDAVGDVQRFDQGIDNSYDQGRNEGRYGN</sequence>
<dbReference type="InParanoid" id="A0A165RC12"/>
<feature type="compositionally biased region" description="Polar residues" evidence="1">
    <location>
        <begin position="1"/>
        <end position="12"/>
    </location>
</feature>
<evidence type="ECO:0000313" key="2">
    <source>
        <dbReference type="EMBL" id="KZT23596.1"/>
    </source>
</evidence>
<feature type="region of interest" description="Disordered" evidence="1">
    <location>
        <begin position="1"/>
        <end position="33"/>
    </location>
</feature>
<feature type="region of interest" description="Disordered" evidence="1">
    <location>
        <begin position="75"/>
        <end position="94"/>
    </location>
</feature>
<accession>A0A165RC12</accession>
<gene>
    <name evidence="2" type="ORF">NEOLEDRAFT_1243172</name>
</gene>
<dbReference type="EMBL" id="KV425584">
    <property type="protein sequence ID" value="KZT23596.1"/>
    <property type="molecule type" value="Genomic_DNA"/>
</dbReference>
<proteinExistence type="predicted"/>
<protein>
    <submittedName>
        <fullName evidence="2">Uncharacterized protein</fullName>
    </submittedName>
</protein>
<dbReference type="Proteomes" id="UP000076761">
    <property type="component" value="Unassembled WGS sequence"/>
</dbReference>
<dbReference type="AlphaFoldDB" id="A0A165RC12"/>
<evidence type="ECO:0000313" key="3">
    <source>
        <dbReference type="Proteomes" id="UP000076761"/>
    </source>
</evidence>
<keyword evidence="3" id="KW-1185">Reference proteome</keyword>
<name>A0A165RC12_9AGAM</name>
<dbReference type="OrthoDB" id="3245540at2759"/>
<evidence type="ECO:0000256" key="1">
    <source>
        <dbReference type="SAM" id="MobiDB-lite"/>
    </source>
</evidence>
<organism evidence="2 3">
    <name type="scientific">Neolentinus lepideus HHB14362 ss-1</name>
    <dbReference type="NCBI Taxonomy" id="1314782"/>
    <lineage>
        <taxon>Eukaryota</taxon>
        <taxon>Fungi</taxon>
        <taxon>Dikarya</taxon>
        <taxon>Basidiomycota</taxon>
        <taxon>Agaricomycotina</taxon>
        <taxon>Agaricomycetes</taxon>
        <taxon>Gloeophyllales</taxon>
        <taxon>Gloeophyllaceae</taxon>
        <taxon>Neolentinus</taxon>
    </lineage>
</organism>